<sequence>MPELHVLGVSGGAVPPGTEALLADAAVVAGGRAVLEQLAPGKEHVVLGKDLLRALPDLVTRTGVVVLASGDPGFFGIVRTLRKFTHELVVHPAPSSVAVAFARLGLPWDDALVVSAHGRDPHPAINAALRHPKVAILTQPGNTELVFEALAARNPVVLEALGTPDERIATAPPFNDPNVVIVHAPTDGRPTIWPPRTPTRWALPEDAFEHRAGMITKTEVRALALAALGPGTGDHVWDVGCGSGSVAVECARLGAAVTAIDHDPDAVGLTARNAFAHGVPMTTVCGAAPDALRTLPEPDAVFVGGGGAALPDILELVADTDSRVVVVTLALVDRIAPTLAQLDDEFEHVSATTLQANRVKPLAGGHRLAAENPVTVIVGRR</sequence>
<dbReference type="Pfam" id="PF00590">
    <property type="entry name" value="TP_methylase"/>
    <property type="match status" value="1"/>
</dbReference>
<feature type="domain" description="Tetrapyrrole methylase" evidence="6">
    <location>
        <begin position="20"/>
        <end position="171"/>
    </location>
</feature>
<accession>A0A9X3NDG0</accession>
<dbReference type="GO" id="GO:0008276">
    <property type="term" value="F:protein methyltransferase activity"/>
    <property type="evidence" value="ECO:0007669"/>
    <property type="project" value="InterPro"/>
</dbReference>
<evidence type="ECO:0000256" key="1">
    <source>
        <dbReference type="ARBA" id="ARBA00004953"/>
    </source>
</evidence>
<evidence type="ECO:0000256" key="2">
    <source>
        <dbReference type="ARBA" id="ARBA00022573"/>
    </source>
</evidence>
<feature type="domain" description="Methyltransferase" evidence="7">
    <location>
        <begin position="236"/>
        <end position="301"/>
    </location>
</feature>
<dbReference type="AlphaFoldDB" id="A0A9X3NDG0"/>
<dbReference type="PANTHER" id="PTHR43182">
    <property type="entry name" value="COBALT-PRECORRIN-6B C(15)-METHYLTRANSFERASE (DECARBOXYLATING)"/>
    <property type="match status" value="1"/>
</dbReference>
<dbReference type="Proteomes" id="UP001147653">
    <property type="component" value="Unassembled WGS sequence"/>
</dbReference>
<reference evidence="8" key="1">
    <citation type="submission" date="2022-10" db="EMBL/GenBank/DDBJ databases">
        <title>The WGS of Solirubrobacter phytolaccae KCTC 29190.</title>
        <authorList>
            <person name="Jiang Z."/>
        </authorList>
    </citation>
    <scope>NUCLEOTIDE SEQUENCE</scope>
    <source>
        <strain evidence="8">KCTC 29190</strain>
    </source>
</reference>
<comment type="pathway">
    <text evidence="1">Cofactor biosynthesis; adenosylcobalamin biosynthesis.</text>
</comment>
<dbReference type="RefSeq" id="WP_270026396.1">
    <property type="nucleotide sequence ID" value="NZ_JAPDDP010000030.1"/>
</dbReference>
<evidence type="ECO:0000313" key="9">
    <source>
        <dbReference type="Proteomes" id="UP001147653"/>
    </source>
</evidence>
<dbReference type="InterPro" id="IPR035996">
    <property type="entry name" value="4pyrrol_Methylase_sf"/>
</dbReference>
<organism evidence="8 9">
    <name type="scientific">Solirubrobacter phytolaccae</name>
    <dbReference type="NCBI Taxonomy" id="1404360"/>
    <lineage>
        <taxon>Bacteria</taxon>
        <taxon>Bacillati</taxon>
        <taxon>Actinomycetota</taxon>
        <taxon>Thermoleophilia</taxon>
        <taxon>Solirubrobacterales</taxon>
        <taxon>Solirubrobacteraceae</taxon>
        <taxon>Solirubrobacter</taxon>
    </lineage>
</organism>
<dbReference type="InterPro" id="IPR006365">
    <property type="entry name" value="Cbl_synth_CobL"/>
</dbReference>
<evidence type="ECO:0000256" key="4">
    <source>
        <dbReference type="ARBA" id="ARBA00022679"/>
    </source>
</evidence>
<keyword evidence="4" id="KW-0808">Transferase</keyword>
<keyword evidence="3" id="KW-0489">Methyltransferase</keyword>
<dbReference type="NCBIfam" id="TIGR02467">
    <property type="entry name" value="CbiE"/>
    <property type="match status" value="1"/>
</dbReference>
<evidence type="ECO:0000256" key="5">
    <source>
        <dbReference type="ARBA" id="ARBA00022691"/>
    </source>
</evidence>
<keyword evidence="5" id="KW-0949">S-adenosyl-L-methionine</keyword>
<dbReference type="InterPro" id="IPR029063">
    <property type="entry name" value="SAM-dependent_MTases_sf"/>
</dbReference>
<evidence type="ECO:0000259" key="7">
    <source>
        <dbReference type="Pfam" id="PF13649"/>
    </source>
</evidence>
<dbReference type="Gene3D" id="3.40.50.150">
    <property type="entry name" value="Vaccinia Virus protein VP39"/>
    <property type="match status" value="1"/>
</dbReference>
<gene>
    <name evidence="8" type="primary">cbiE</name>
    <name evidence="8" type="ORF">OJ997_17155</name>
</gene>
<keyword evidence="2" id="KW-0169">Cobalamin biosynthesis</keyword>
<evidence type="ECO:0000313" key="8">
    <source>
        <dbReference type="EMBL" id="MDA0182036.1"/>
    </source>
</evidence>
<dbReference type="InterPro" id="IPR050714">
    <property type="entry name" value="Cobalamin_biosynth_MTase"/>
</dbReference>
<dbReference type="InterPro" id="IPR000878">
    <property type="entry name" value="4pyrrol_Mease"/>
</dbReference>
<evidence type="ECO:0000259" key="6">
    <source>
        <dbReference type="Pfam" id="PF00590"/>
    </source>
</evidence>
<dbReference type="InterPro" id="IPR041698">
    <property type="entry name" value="Methyltransf_25"/>
</dbReference>
<protein>
    <submittedName>
        <fullName evidence="8">Precorrin-6y C5,15-methyltransferase (Decarboxylating) subunit CbiE</fullName>
    </submittedName>
</protein>
<dbReference type="InterPro" id="IPR012818">
    <property type="entry name" value="CbiE"/>
</dbReference>
<dbReference type="Pfam" id="PF13649">
    <property type="entry name" value="Methyltransf_25"/>
    <property type="match status" value="1"/>
</dbReference>
<dbReference type="InterPro" id="IPR014008">
    <property type="entry name" value="Cbl_synth_MTase_CbiT"/>
</dbReference>
<dbReference type="EMBL" id="JAPDDP010000030">
    <property type="protein sequence ID" value="MDA0182036.1"/>
    <property type="molecule type" value="Genomic_DNA"/>
</dbReference>
<dbReference type="PIRSF" id="PIRSF036428">
    <property type="entry name" value="CobL"/>
    <property type="match status" value="1"/>
</dbReference>
<evidence type="ECO:0000256" key="3">
    <source>
        <dbReference type="ARBA" id="ARBA00022603"/>
    </source>
</evidence>
<dbReference type="GO" id="GO:0032259">
    <property type="term" value="P:methylation"/>
    <property type="evidence" value="ECO:0007669"/>
    <property type="project" value="UniProtKB-KW"/>
</dbReference>
<dbReference type="PANTHER" id="PTHR43182:SF1">
    <property type="entry name" value="COBALT-PRECORRIN-7 C(5)-METHYLTRANSFERASE"/>
    <property type="match status" value="1"/>
</dbReference>
<dbReference type="GO" id="GO:0009236">
    <property type="term" value="P:cobalamin biosynthetic process"/>
    <property type="evidence" value="ECO:0007669"/>
    <property type="project" value="UniProtKB-KW"/>
</dbReference>
<name>A0A9X3NDG0_9ACTN</name>
<dbReference type="InterPro" id="IPR014776">
    <property type="entry name" value="4pyrrole_Mease_sub2"/>
</dbReference>
<proteinExistence type="predicted"/>
<keyword evidence="9" id="KW-1185">Reference proteome</keyword>
<dbReference type="SUPFAM" id="SSF53335">
    <property type="entry name" value="S-adenosyl-L-methionine-dependent methyltransferases"/>
    <property type="match status" value="1"/>
</dbReference>
<dbReference type="Gene3D" id="3.30.950.10">
    <property type="entry name" value="Methyltransferase, Cobalt-precorrin-4 Transmethylase, Domain 2"/>
    <property type="match status" value="1"/>
</dbReference>
<dbReference type="NCBIfam" id="TIGR02469">
    <property type="entry name" value="CbiT"/>
    <property type="match status" value="1"/>
</dbReference>
<dbReference type="SUPFAM" id="SSF53790">
    <property type="entry name" value="Tetrapyrrole methylase"/>
    <property type="match status" value="1"/>
</dbReference>
<dbReference type="CDD" id="cd11644">
    <property type="entry name" value="Precorrin-6Y-MT"/>
    <property type="match status" value="1"/>
</dbReference>
<comment type="caution">
    <text evidence="8">The sequence shown here is derived from an EMBL/GenBank/DDBJ whole genome shotgun (WGS) entry which is preliminary data.</text>
</comment>